<comment type="cofactor">
    <cofactor evidence="2">
        <name>heme</name>
        <dbReference type="ChEBI" id="CHEBI:30413"/>
    </cofactor>
</comment>
<keyword evidence="5" id="KW-1185">Reference proteome</keyword>
<reference evidence="4 5" key="1">
    <citation type="submission" date="2009-08" db="EMBL/GenBank/DDBJ databases">
        <title>The Genome Sequence of Spizellomyces punctatus strain DAOM BR117.</title>
        <authorList>
            <consortium name="The Broad Institute Genome Sequencing Platform"/>
            <person name="Russ C."/>
            <person name="Cuomo C."/>
            <person name="Shea T."/>
            <person name="Young S.K."/>
            <person name="Zeng Q."/>
            <person name="Koehrsen M."/>
            <person name="Haas B."/>
            <person name="Borodovsky M."/>
            <person name="Guigo R."/>
            <person name="Alvarado L."/>
            <person name="Berlin A."/>
            <person name="Bochicchio J."/>
            <person name="Borenstein D."/>
            <person name="Chapman S."/>
            <person name="Chen Z."/>
            <person name="Engels R."/>
            <person name="Freedman E."/>
            <person name="Gellesch M."/>
            <person name="Goldberg J."/>
            <person name="Griggs A."/>
            <person name="Gujja S."/>
            <person name="Heiman D."/>
            <person name="Hepburn T."/>
            <person name="Howarth C."/>
            <person name="Jen D."/>
            <person name="Larson L."/>
            <person name="Lewis B."/>
            <person name="Mehta T."/>
            <person name="Park D."/>
            <person name="Pearson M."/>
            <person name="Roberts A."/>
            <person name="Saif S."/>
            <person name="Shenoy N."/>
            <person name="Sisk P."/>
            <person name="Stolte C."/>
            <person name="Sykes S."/>
            <person name="Thomson T."/>
            <person name="Walk T."/>
            <person name="White J."/>
            <person name="Yandava C."/>
            <person name="Burger G."/>
            <person name="Gray M.W."/>
            <person name="Holland P.W.H."/>
            <person name="King N."/>
            <person name="Lang F.B.F."/>
            <person name="Roger A.J."/>
            <person name="Ruiz-Trillo I."/>
            <person name="Lander E."/>
            <person name="Nusbaum C."/>
        </authorList>
    </citation>
    <scope>NUCLEOTIDE SEQUENCE [LARGE SCALE GENOMIC DNA]</scope>
    <source>
        <strain evidence="4 5">DAOM BR117</strain>
    </source>
</reference>
<proteinExistence type="inferred from homology"/>
<dbReference type="OMA" id="WRLYPVT"/>
<dbReference type="CDD" id="cd00302">
    <property type="entry name" value="cytochrome_P450"/>
    <property type="match status" value="1"/>
</dbReference>
<accession>A0A0L0H652</accession>
<keyword evidence="2" id="KW-0349">Heme</keyword>
<name>A0A0L0H652_SPIPD</name>
<dbReference type="GeneID" id="27691220"/>
<dbReference type="Pfam" id="PF00067">
    <property type="entry name" value="p450"/>
    <property type="match status" value="1"/>
</dbReference>
<dbReference type="GO" id="GO:0004497">
    <property type="term" value="F:monooxygenase activity"/>
    <property type="evidence" value="ECO:0007669"/>
    <property type="project" value="InterPro"/>
</dbReference>
<keyword evidence="2" id="KW-0408">Iron</keyword>
<feature type="binding site" description="axial binding residue" evidence="2">
    <location>
        <position position="460"/>
    </location>
    <ligand>
        <name>heme</name>
        <dbReference type="ChEBI" id="CHEBI:30413"/>
    </ligand>
    <ligandPart>
        <name>Fe</name>
        <dbReference type="ChEBI" id="CHEBI:18248"/>
    </ligandPart>
</feature>
<comment type="similarity">
    <text evidence="1">Belongs to the cytochrome P450 family.</text>
</comment>
<dbReference type="AlphaFoldDB" id="A0A0L0H652"/>
<sequence>MASPEALIVVPASAPIMAIGILFLSIFVWKLLFSYRSTIPNPEGSLPIIGSTLLIRPYLDGKRFFKFIVDQQKQLGPIFNLNMLGAFTPVICDIKEARKILTDTQLAYRDNTFQKAAIGIAEHALFMLPSGSQWKYHRKLVAPAFSPFHLRKIFAESVQHTDGLVKAWRSLISASPSSPPVVNLHHHMQCLTLDIVGAVALGGYSFNSLAMLGTPETTNYKTEQVTAFEYLVQAAGDRWGLPQWIWPLLGVGKEEIKRPSTVTRQVAMEIMEKRRKELKTIGDSLDKKEMDVLDKLLTQGSDGDAEPLTTEELLDEIIGFILAGHETSSNAATAGLFHLMQNPASLQKLLNEIDQVIGKDGVLTWENVHALKYLELVVKETLRVSGPVAMIGRNLTKDTVILGHLVPKNSPVILNVKGMQTDPRYWGPDAEKFRPERWEEARDEASDAAYLPFGAGPMMCVGWKMAVLEVKIILIRILQEFSMTLLPDQDFSWTVDGITCGYKKGVLVHIKDRETS</sequence>
<dbReference type="InterPro" id="IPR050121">
    <property type="entry name" value="Cytochrome_P450_monoxygenase"/>
</dbReference>
<evidence type="ECO:0000313" key="5">
    <source>
        <dbReference type="Proteomes" id="UP000053201"/>
    </source>
</evidence>
<dbReference type="eggNOG" id="KOG0157">
    <property type="taxonomic scope" value="Eukaryota"/>
</dbReference>
<evidence type="ECO:0000313" key="4">
    <source>
        <dbReference type="EMBL" id="KNC96449.1"/>
    </source>
</evidence>
<dbReference type="GO" id="GO:0016705">
    <property type="term" value="F:oxidoreductase activity, acting on paired donors, with incorporation or reduction of molecular oxygen"/>
    <property type="evidence" value="ECO:0007669"/>
    <property type="project" value="InterPro"/>
</dbReference>
<dbReference type="PRINTS" id="PR00385">
    <property type="entry name" value="P450"/>
</dbReference>
<keyword evidence="2" id="KW-0479">Metal-binding</keyword>
<dbReference type="SUPFAM" id="SSF48264">
    <property type="entry name" value="Cytochrome P450"/>
    <property type="match status" value="1"/>
</dbReference>
<dbReference type="InterPro" id="IPR036396">
    <property type="entry name" value="Cyt_P450_sf"/>
</dbReference>
<dbReference type="EMBL" id="KQ257468">
    <property type="protein sequence ID" value="KNC96449.1"/>
    <property type="molecule type" value="Genomic_DNA"/>
</dbReference>
<dbReference type="GO" id="GO:0020037">
    <property type="term" value="F:heme binding"/>
    <property type="evidence" value="ECO:0007669"/>
    <property type="project" value="InterPro"/>
</dbReference>
<dbReference type="PANTHER" id="PTHR24305">
    <property type="entry name" value="CYTOCHROME P450"/>
    <property type="match status" value="1"/>
</dbReference>
<dbReference type="InterPro" id="IPR002401">
    <property type="entry name" value="Cyt_P450_E_grp-I"/>
</dbReference>
<evidence type="ECO:0008006" key="6">
    <source>
        <dbReference type="Google" id="ProtNLM"/>
    </source>
</evidence>
<feature type="transmembrane region" description="Helical" evidence="3">
    <location>
        <begin position="6"/>
        <end position="29"/>
    </location>
</feature>
<evidence type="ECO:0000256" key="3">
    <source>
        <dbReference type="SAM" id="Phobius"/>
    </source>
</evidence>
<dbReference type="PRINTS" id="PR00463">
    <property type="entry name" value="EP450I"/>
</dbReference>
<keyword evidence="3" id="KW-0472">Membrane</keyword>
<dbReference type="Gene3D" id="1.10.630.10">
    <property type="entry name" value="Cytochrome P450"/>
    <property type="match status" value="1"/>
</dbReference>
<dbReference type="STRING" id="645134.A0A0L0H652"/>
<dbReference type="GO" id="GO:0005506">
    <property type="term" value="F:iron ion binding"/>
    <property type="evidence" value="ECO:0007669"/>
    <property type="project" value="InterPro"/>
</dbReference>
<evidence type="ECO:0000256" key="1">
    <source>
        <dbReference type="ARBA" id="ARBA00010617"/>
    </source>
</evidence>
<dbReference type="RefSeq" id="XP_016604489.1">
    <property type="nucleotide sequence ID" value="XM_016756193.1"/>
</dbReference>
<evidence type="ECO:0000256" key="2">
    <source>
        <dbReference type="PIRSR" id="PIRSR602401-1"/>
    </source>
</evidence>
<organism evidence="4 5">
    <name type="scientific">Spizellomyces punctatus (strain DAOM BR117)</name>
    <dbReference type="NCBI Taxonomy" id="645134"/>
    <lineage>
        <taxon>Eukaryota</taxon>
        <taxon>Fungi</taxon>
        <taxon>Fungi incertae sedis</taxon>
        <taxon>Chytridiomycota</taxon>
        <taxon>Chytridiomycota incertae sedis</taxon>
        <taxon>Chytridiomycetes</taxon>
        <taxon>Spizellomycetales</taxon>
        <taxon>Spizellomycetaceae</taxon>
        <taxon>Spizellomyces</taxon>
    </lineage>
</organism>
<dbReference type="InParanoid" id="A0A0L0H652"/>
<dbReference type="VEuPathDB" id="FungiDB:SPPG_08041"/>
<protein>
    <recommendedName>
        <fullName evidence="6">Cytochrome P450</fullName>
    </recommendedName>
</protein>
<dbReference type="InterPro" id="IPR001128">
    <property type="entry name" value="Cyt_P450"/>
</dbReference>
<keyword evidence="3" id="KW-0812">Transmembrane</keyword>
<dbReference type="PANTHER" id="PTHR24305:SF166">
    <property type="entry name" value="CYTOCHROME P450 12A4, MITOCHONDRIAL-RELATED"/>
    <property type="match status" value="1"/>
</dbReference>
<gene>
    <name evidence="4" type="ORF">SPPG_08041</name>
</gene>
<dbReference type="Proteomes" id="UP000053201">
    <property type="component" value="Unassembled WGS sequence"/>
</dbReference>
<dbReference type="OrthoDB" id="1470350at2759"/>
<keyword evidence="3" id="KW-1133">Transmembrane helix</keyword>